<dbReference type="SMART" id="SM01040">
    <property type="entry name" value="Bro-N"/>
    <property type="match status" value="1"/>
</dbReference>
<reference evidence="2" key="2">
    <citation type="submission" date="2020-05" db="UniProtKB">
        <authorList>
            <consortium name="EnsemblMetazoa"/>
        </authorList>
    </citation>
    <scope>IDENTIFICATION</scope>
    <source>
        <strain evidence="2">IAEA</strain>
    </source>
</reference>
<dbReference type="AlphaFoldDB" id="A0A1B0A2R3"/>
<dbReference type="PROSITE" id="PS51750">
    <property type="entry name" value="BRO_N"/>
    <property type="match status" value="1"/>
</dbReference>
<keyword evidence="3" id="KW-1185">Reference proteome</keyword>
<dbReference type="EnsemblMetazoa" id="GPAI032661-RA">
    <property type="protein sequence ID" value="GPAI032661-PA"/>
    <property type="gene ID" value="GPAI032661"/>
</dbReference>
<protein>
    <submittedName>
        <fullName evidence="2">Bro-N domain-containing protein</fullName>
    </submittedName>
</protein>
<dbReference type="PANTHER" id="PTHR36180:SF2">
    <property type="entry name" value="BRO FAMILY PROTEIN"/>
    <property type="match status" value="1"/>
</dbReference>
<reference evidence="3" key="1">
    <citation type="submission" date="2014-03" db="EMBL/GenBank/DDBJ databases">
        <authorList>
            <person name="Aksoy S."/>
            <person name="Warren W."/>
            <person name="Wilson R.K."/>
        </authorList>
    </citation>
    <scope>NUCLEOTIDE SEQUENCE [LARGE SCALE GENOMIC DNA]</scope>
    <source>
        <strain evidence="3">IAEA</strain>
    </source>
</reference>
<dbReference type="Proteomes" id="UP000092445">
    <property type="component" value="Unassembled WGS sequence"/>
</dbReference>
<name>A0A1B0A2R3_GLOPL</name>
<evidence type="ECO:0000313" key="3">
    <source>
        <dbReference type="Proteomes" id="UP000092445"/>
    </source>
</evidence>
<dbReference type="Pfam" id="PF02498">
    <property type="entry name" value="Bro-N"/>
    <property type="match status" value="1"/>
</dbReference>
<accession>A0A1B0A2R3</accession>
<evidence type="ECO:0000313" key="2">
    <source>
        <dbReference type="EnsemblMetazoa" id="GPAI032661-PA"/>
    </source>
</evidence>
<evidence type="ECO:0000259" key="1">
    <source>
        <dbReference type="PROSITE" id="PS51750"/>
    </source>
</evidence>
<sequence length="320" mass="37069">MTRRERVFLCRNLATSQWWAGWWSRKAHRLVTPVRELRPARHPLDSRLTVVITSSNHLEVIMTTLSIVPFTFEKHEVRTTILNGEPWFVGIDVCSALGISNNRDALSKLDDDEKTTVALTDSQPGTGAQRISLISEPSMFTLVLRCRDAVKQGTLPHRFRKWVTSEILPSIRKTGKYEHPVYKPESHELFTTNDTSNLARLIWHMSHNFRFKQAWSNGIWYALREVTGIPSPQPMEVRHIPHIARECERIWAVIERLQSAMVEAERRTIRQLVRKRENVDSVMSEIDSLLAEASQSNAFMLTDTLTRWHKSELGQFAQRH</sequence>
<dbReference type="PANTHER" id="PTHR36180">
    <property type="entry name" value="DNA-BINDING PROTEIN-RELATED-RELATED"/>
    <property type="match status" value="1"/>
</dbReference>
<dbReference type="VEuPathDB" id="VectorBase:GPAI032661"/>
<dbReference type="InterPro" id="IPR003497">
    <property type="entry name" value="BRO_N_domain"/>
</dbReference>
<proteinExistence type="predicted"/>
<organism evidence="2 3">
    <name type="scientific">Glossina pallidipes</name>
    <name type="common">Tsetse fly</name>
    <dbReference type="NCBI Taxonomy" id="7398"/>
    <lineage>
        <taxon>Eukaryota</taxon>
        <taxon>Metazoa</taxon>
        <taxon>Ecdysozoa</taxon>
        <taxon>Arthropoda</taxon>
        <taxon>Hexapoda</taxon>
        <taxon>Insecta</taxon>
        <taxon>Pterygota</taxon>
        <taxon>Neoptera</taxon>
        <taxon>Endopterygota</taxon>
        <taxon>Diptera</taxon>
        <taxon>Brachycera</taxon>
        <taxon>Muscomorpha</taxon>
        <taxon>Hippoboscoidea</taxon>
        <taxon>Glossinidae</taxon>
        <taxon>Glossina</taxon>
    </lineage>
</organism>
<feature type="domain" description="Bro-N" evidence="1">
    <location>
        <begin position="62"/>
        <end position="175"/>
    </location>
</feature>